<feature type="transmembrane region" description="Helical" evidence="6">
    <location>
        <begin position="431"/>
        <end position="451"/>
    </location>
</feature>
<keyword evidence="2 6" id="KW-0812">Transmembrane</keyword>
<dbReference type="RefSeq" id="WP_387249541.1">
    <property type="nucleotide sequence ID" value="NZ_JBIALX010000002.1"/>
</dbReference>
<feature type="transmembrane region" description="Helical" evidence="6">
    <location>
        <begin position="388"/>
        <end position="411"/>
    </location>
</feature>
<evidence type="ECO:0000256" key="6">
    <source>
        <dbReference type="SAM" id="Phobius"/>
    </source>
</evidence>
<feature type="transmembrane region" description="Helical" evidence="6">
    <location>
        <begin position="263"/>
        <end position="286"/>
    </location>
</feature>
<feature type="domain" description="Major facilitator superfamily (MFS) profile" evidence="7">
    <location>
        <begin position="9"/>
        <end position="458"/>
    </location>
</feature>
<dbReference type="PANTHER" id="PTHR42718:SF49">
    <property type="entry name" value="EXPORT PROTEIN"/>
    <property type="match status" value="1"/>
</dbReference>
<dbReference type="Pfam" id="PF07690">
    <property type="entry name" value="MFS_1"/>
    <property type="match status" value="1"/>
</dbReference>
<dbReference type="InterPro" id="IPR020846">
    <property type="entry name" value="MFS_dom"/>
</dbReference>
<keyword evidence="4 6" id="KW-0472">Membrane</keyword>
<feature type="transmembrane region" description="Helical" evidence="6">
    <location>
        <begin position="160"/>
        <end position="181"/>
    </location>
</feature>
<keyword evidence="9" id="KW-1185">Reference proteome</keyword>
<dbReference type="InterPro" id="IPR011701">
    <property type="entry name" value="MFS"/>
</dbReference>
<evidence type="ECO:0000256" key="5">
    <source>
        <dbReference type="SAM" id="MobiDB-lite"/>
    </source>
</evidence>
<dbReference type="PANTHER" id="PTHR42718">
    <property type="entry name" value="MAJOR FACILITATOR SUPERFAMILY MULTIDRUG TRANSPORTER MFSC"/>
    <property type="match status" value="1"/>
</dbReference>
<dbReference type="PROSITE" id="PS50850">
    <property type="entry name" value="MFS"/>
    <property type="match status" value="1"/>
</dbReference>
<evidence type="ECO:0000256" key="2">
    <source>
        <dbReference type="ARBA" id="ARBA00022692"/>
    </source>
</evidence>
<reference evidence="8 9" key="1">
    <citation type="submission" date="2024-10" db="EMBL/GenBank/DDBJ databases">
        <title>The Natural Products Discovery Center: Release of the First 8490 Sequenced Strains for Exploring Actinobacteria Biosynthetic Diversity.</title>
        <authorList>
            <person name="Kalkreuter E."/>
            <person name="Kautsar S.A."/>
            <person name="Yang D."/>
            <person name="Bader C.D."/>
            <person name="Teijaro C.N."/>
            <person name="Fluegel L."/>
            <person name="Davis C.M."/>
            <person name="Simpson J.R."/>
            <person name="Lauterbach L."/>
            <person name="Steele A.D."/>
            <person name="Gui C."/>
            <person name="Meng S."/>
            <person name="Li G."/>
            <person name="Viehrig K."/>
            <person name="Ye F."/>
            <person name="Su P."/>
            <person name="Kiefer A.F."/>
            <person name="Nichols A."/>
            <person name="Cepeda A.J."/>
            <person name="Yan W."/>
            <person name="Fan B."/>
            <person name="Jiang Y."/>
            <person name="Adhikari A."/>
            <person name="Zheng C.-J."/>
            <person name="Schuster L."/>
            <person name="Cowan T.M."/>
            <person name="Smanski M.J."/>
            <person name="Chevrette M.G."/>
            <person name="De Carvalho L.P.S."/>
            <person name="Shen B."/>
        </authorList>
    </citation>
    <scope>NUCLEOTIDE SEQUENCE [LARGE SCALE GENOMIC DNA]</scope>
    <source>
        <strain evidence="8 9">NPDC004550</strain>
    </source>
</reference>
<comment type="subcellular location">
    <subcellularLocation>
        <location evidence="1">Cell membrane</location>
        <topology evidence="1">Multi-pass membrane protein</topology>
    </subcellularLocation>
</comment>
<evidence type="ECO:0000313" key="8">
    <source>
        <dbReference type="EMBL" id="MFF0452835.1"/>
    </source>
</evidence>
<evidence type="ECO:0000256" key="4">
    <source>
        <dbReference type="ARBA" id="ARBA00023136"/>
    </source>
</evidence>
<gene>
    <name evidence="8" type="ORF">ACFYTH_05630</name>
</gene>
<proteinExistence type="predicted"/>
<dbReference type="InterPro" id="IPR036259">
    <property type="entry name" value="MFS_trans_sf"/>
</dbReference>
<evidence type="ECO:0000259" key="7">
    <source>
        <dbReference type="PROSITE" id="PS50850"/>
    </source>
</evidence>
<dbReference type="Proteomes" id="UP001601521">
    <property type="component" value="Unassembled WGS sequence"/>
</dbReference>
<dbReference type="SUPFAM" id="SSF103473">
    <property type="entry name" value="MFS general substrate transporter"/>
    <property type="match status" value="1"/>
</dbReference>
<feature type="transmembrane region" description="Helical" evidence="6">
    <location>
        <begin position="356"/>
        <end position="376"/>
    </location>
</feature>
<organism evidence="8 9">
    <name type="scientific">Nocardia africana</name>
    <dbReference type="NCBI Taxonomy" id="134964"/>
    <lineage>
        <taxon>Bacteria</taxon>
        <taxon>Bacillati</taxon>
        <taxon>Actinomycetota</taxon>
        <taxon>Actinomycetes</taxon>
        <taxon>Mycobacteriales</taxon>
        <taxon>Nocardiaceae</taxon>
        <taxon>Nocardia</taxon>
    </lineage>
</organism>
<sequence>MSILQRWAIVSSTALLALLASGTLVMLAPLLPLLQHQYSLNVSSAGWVFTTLLLASGAGVVVLPRLADVVGDRNAAVLAGTSLLVGALIPAVSSSYLALIIGAALLGWGSAGAVLSVGLLRRHLPGSSLQTAVTVLSVSAGVGTGVGFVLGGLALEHMSIVAFFYVSAGLFAFATLGILLFVPGNRPGGGGRIGVGGAVGLILWISVLFLGLSQAPTWGYTAVSTVSLVALGVLGAVIWTITERRAKAPVFDLNLLRNSTVRRACAAIALTGAVFSAVTILIPFYVQTPAEVGYGLGLDALHTGLLLFPFAITATIAGALGGAAVERGVALGCASAGCILAVLAFVWLAALHSAQWHFMIATAVAGMGIGLANAGLFGAPQTEVNADVAGMVAGMVGTSTSIGSAVAAPLFSGILSVRSVPGMPGVPQEQLFTISFGVSAALALAAVMLTIRRRARPVPPGGSASVARVRSNSSPG</sequence>
<evidence type="ECO:0000256" key="1">
    <source>
        <dbReference type="ARBA" id="ARBA00004651"/>
    </source>
</evidence>
<accession>A0ABW6NCH1</accession>
<evidence type="ECO:0000313" key="9">
    <source>
        <dbReference type="Proteomes" id="UP001601521"/>
    </source>
</evidence>
<feature type="transmembrane region" description="Helical" evidence="6">
    <location>
        <begin position="306"/>
        <end position="324"/>
    </location>
</feature>
<feature type="transmembrane region" description="Helical" evidence="6">
    <location>
        <begin position="218"/>
        <end position="242"/>
    </location>
</feature>
<feature type="transmembrane region" description="Helical" evidence="6">
    <location>
        <begin position="193"/>
        <end position="212"/>
    </location>
</feature>
<comment type="caution">
    <text evidence="8">The sequence shown here is derived from an EMBL/GenBank/DDBJ whole genome shotgun (WGS) entry which is preliminary data.</text>
</comment>
<dbReference type="Gene3D" id="1.20.1720.10">
    <property type="entry name" value="Multidrug resistance protein D"/>
    <property type="match status" value="1"/>
</dbReference>
<dbReference type="EMBL" id="JBIALX010000002">
    <property type="protein sequence ID" value="MFF0452835.1"/>
    <property type="molecule type" value="Genomic_DNA"/>
</dbReference>
<feature type="transmembrane region" description="Helical" evidence="6">
    <location>
        <begin position="43"/>
        <end position="63"/>
    </location>
</feature>
<evidence type="ECO:0000256" key="3">
    <source>
        <dbReference type="ARBA" id="ARBA00022989"/>
    </source>
</evidence>
<protein>
    <submittedName>
        <fullName evidence="8">MFS transporter</fullName>
    </submittedName>
</protein>
<feature type="transmembrane region" description="Helical" evidence="6">
    <location>
        <begin position="329"/>
        <end position="350"/>
    </location>
</feature>
<name>A0ABW6NCH1_9NOCA</name>
<feature type="transmembrane region" description="Helical" evidence="6">
    <location>
        <begin position="132"/>
        <end position="154"/>
    </location>
</feature>
<dbReference type="Gene3D" id="1.20.1250.20">
    <property type="entry name" value="MFS general substrate transporter like domains"/>
    <property type="match status" value="1"/>
</dbReference>
<feature type="transmembrane region" description="Helical" evidence="6">
    <location>
        <begin position="75"/>
        <end position="92"/>
    </location>
</feature>
<feature type="region of interest" description="Disordered" evidence="5">
    <location>
        <begin position="457"/>
        <end position="476"/>
    </location>
</feature>
<feature type="compositionally biased region" description="Low complexity" evidence="5">
    <location>
        <begin position="463"/>
        <end position="476"/>
    </location>
</feature>
<feature type="transmembrane region" description="Helical" evidence="6">
    <location>
        <begin position="98"/>
        <end position="120"/>
    </location>
</feature>
<keyword evidence="3 6" id="KW-1133">Transmembrane helix</keyword>